<dbReference type="InterPro" id="IPR002299">
    <property type="entry name" value="Porin_Neis"/>
</dbReference>
<sequence>MMNVFCKTLLASALASATLASAYAAEPLTVYGKLNVTAQSNDEKGDATTTIQSNASRFGVKGDFELSSSLTAFYTVEYQVDTGNASSDNFTARNQFVGLKGDFGSFSVGRNDTLLKISQGDVDQFNDLSGDLTKLFKGEVRAAQTATYLTPSFGDFVFGVTYVAEGNDVKSQFAQDGFSAAAMYGDAKLKKTAVYAALAYDSDVSGYEIVRASLQAKLAGIKLGGMYQQQEQTYKYNATTGEPVEVSADSATGYLLSAAYDINAVTLKAQYQDMEDLGDSWSVGADYSLGKPTKVFAFYTNRSLEANTDDDKYIAVGLEHKF</sequence>
<keyword evidence="3" id="KW-0813">Transport</keyword>
<dbReference type="GO" id="GO:0015288">
    <property type="term" value="F:porin activity"/>
    <property type="evidence" value="ECO:0007669"/>
    <property type="project" value="UniProtKB-KW"/>
</dbReference>
<evidence type="ECO:0000256" key="5">
    <source>
        <dbReference type="ARBA" id="ARBA00022692"/>
    </source>
</evidence>
<dbReference type="GO" id="GO:0046930">
    <property type="term" value="C:pore complex"/>
    <property type="evidence" value="ECO:0007669"/>
    <property type="project" value="UniProtKB-KW"/>
</dbReference>
<dbReference type="InterPro" id="IPR001702">
    <property type="entry name" value="Porin_Gram-ve"/>
</dbReference>
<evidence type="ECO:0000256" key="3">
    <source>
        <dbReference type="ARBA" id="ARBA00022448"/>
    </source>
</evidence>
<dbReference type="Gene3D" id="2.40.160.10">
    <property type="entry name" value="Porin"/>
    <property type="match status" value="1"/>
</dbReference>
<comment type="subcellular location">
    <subcellularLocation>
        <location evidence="1">Cell outer membrane</location>
        <topology evidence="1">Multi-pass membrane protein</topology>
    </subcellularLocation>
</comment>
<dbReference type="AlphaFoldDB" id="A0AAE4TLZ4"/>
<dbReference type="Proteomes" id="UP001187859">
    <property type="component" value="Unassembled WGS sequence"/>
</dbReference>
<keyword evidence="4" id="KW-1134">Transmembrane beta strand</keyword>
<feature type="chain" id="PRO_5042078391" evidence="11">
    <location>
        <begin position="25"/>
        <end position="322"/>
    </location>
</feature>
<dbReference type="PRINTS" id="PR00182">
    <property type="entry name" value="ECOLNEIPORIN"/>
</dbReference>
<dbReference type="RefSeq" id="WP_264888905.1">
    <property type="nucleotide sequence ID" value="NZ_AP026732.1"/>
</dbReference>
<dbReference type="PANTHER" id="PTHR34501:SF9">
    <property type="entry name" value="MAJOR OUTER MEMBRANE PROTEIN P.IA"/>
    <property type="match status" value="1"/>
</dbReference>
<keyword evidence="7" id="KW-0406">Ion transport</keyword>
<keyword evidence="8" id="KW-0626">Porin</keyword>
<comment type="subunit">
    <text evidence="2">Homotrimer.</text>
</comment>
<protein>
    <submittedName>
        <fullName evidence="13">Porin</fullName>
    </submittedName>
</protein>
<feature type="signal peptide" evidence="11">
    <location>
        <begin position="1"/>
        <end position="24"/>
    </location>
</feature>
<organism evidence="13 14">
    <name type="scientific">Shewanella xiamenensis</name>
    <dbReference type="NCBI Taxonomy" id="332186"/>
    <lineage>
        <taxon>Bacteria</taxon>
        <taxon>Pseudomonadati</taxon>
        <taxon>Pseudomonadota</taxon>
        <taxon>Gammaproteobacteria</taxon>
        <taxon>Alteromonadales</taxon>
        <taxon>Shewanellaceae</taxon>
        <taxon>Shewanella</taxon>
    </lineage>
</organism>
<feature type="domain" description="Porin" evidence="12">
    <location>
        <begin position="11"/>
        <end position="302"/>
    </location>
</feature>
<dbReference type="InterPro" id="IPR050298">
    <property type="entry name" value="Gram-neg_bact_OMP"/>
</dbReference>
<dbReference type="CDD" id="cd00342">
    <property type="entry name" value="gram_neg_porins"/>
    <property type="match status" value="1"/>
</dbReference>
<dbReference type="Pfam" id="PF13609">
    <property type="entry name" value="Porin_4"/>
    <property type="match status" value="1"/>
</dbReference>
<evidence type="ECO:0000256" key="9">
    <source>
        <dbReference type="ARBA" id="ARBA00023136"/>
    </source>
</evidence>
<name>A0AAE4TLZ4_9GAMM</name>
<accession>A0AAE4TLZ4</accession>
<evidence type="ECO:0000256" key="7">
    <source>
        <dbReference type="ARBA" id="ARBA00023065"/>
    </source>
</evidence>
<reference evidence="13" key="1">
    <citation type="submission" date="2023-05" db="EMBL/GenBank/DDBJ databases">
        <title>Colonisation of extended spectrum b-lactamase- and carbapenemase-producing bacteria on hospital surfaces from low- and middle-income countries.</title>
        <authorList>
            <person name="Nieto-Rosado M."/>
            <person name="Sands K."/>
            <person name="Iregbu K."/>
            <person name="Zahra R."/>
            <person name="Mazarati J.B."/>
            <person name="Mehtar S."/>
            <person name="Barnards-Group B."/>
            <person name="Walsh T.R."/>
        </authorList>
    </citation>
    <scope>NUCLEOTIDE SEQUENCE</scope>
    <source>
        <strain evidence="13">PP-E493</strain>
    </source>
</reference>
<evidence type="ECO:0000259" key="12">
    <source>
        <dbReference type="Pfam" id="PF13609"/>
    </source>
</evidence>
<gene>
    <name evidence="13" type="ORF">QM089_04355</name>
</gene>
<evidence type="ECO:0000256" key="10">
    <source>
        <dbReference type="ARBA" id="ARBA00023237"/>
    </source>
</evidence>
<dbReference type="SUPFAM" id="SSF56935">
    <property type="entry name" value="Porins"/>
    <property type="match status" value="1"/>
</dbReference>
<evidence type="ECO:0000256" key="1">
    <source>
        <dbReference type="ARBA" id="ARBA00004571"/>
    </source>
</evidence>
<keyword evidence="6 11" id="KW-0732">Signal</keyword>
<evidence type="ECO:0000313" key="14">
    <source>
        <dbReference type="Proteomes" id="UP001187859"/>
    </source>
</evidence>
<dbReference type="PRINTS" id="PR00184">
    <property type="entry name" value="NEISSPPORIN"/>
</dbReference>
<dbReference type="GO" id="GO:0034220">
    <property type="term" value="P:monoatomic ion transmembrane transport"/>
    <property type="evidence" value="ECO:0007669"/>
    <property type="project" value="InterPro"/>
</dbReference>
<dbReference type="PANTHER" id="PTHR34501">
    <property type="entry name" value="PROTEIN YDDL-RELATED"/>
    <property type="match status" value="1"/>
</dbReference>
<dbReference type="GO" id="GO:0009279">
    <property type="term" value="C:cell outer membrane"/>
    <property type="evidence" value="ECO:0007669"/>
    <property type="project" value="UniProtKB-SubCell"/>
</dbReference>
<keyword evidence="9" id="KW-0472">Membrane</keyword>
<dbReference type="InterPro" id="IPR033900">
    <property type="entry name" value="Gram_neg_porin_domain"/>
</dbReference>
<proteinExistence type="predicted"/>
<evidence type="ECO:0000256" key="8">
    <source>
        <dbReference type="ARBA" id="ARBA00023114"/>
    </source>
</evidence>
<comment type="caution">
    <text evidence="13">The sequence shown here is derived from an EMBL/GenBank/DDBJ whole genome shotgun (WGS) entry which is preliminary data.</text>
</comment>
<evidence type="ECO:0000313" key="13">
    <source>
        <dbReference type="EMBL" id="MDV5389515.1"/>
    </source>
</evidence>
<keyword evidence="10" id="KW-0998">Cell outer membrane</keyword>
<evidence type="ECO:0000256" key="6">
    <source>
        <dbReference type="ARBA" id="ARBA00022729"/>
    </source>
</evidence>
<dbReference type="InterPro" id="IPR023614">
    <property type="entry name" value="Porin_dom_sf"/>
</dbReference>
<dbReference type="EMBL" id="JASGOQ010000001">
    <property type="protein sequence ID" value="MDV5389515.1"/>
    <property type="molecule type" value="Genomic_DNA"/>
</dbReference>
<evidence type="ECO:0000256" key="4">
    <source>
        <dbReference type="ARBA" id="ARBA00022452"/>
    </source>
</evidence>
<keyword evidence="5" id="KW-0812">Transmembrane</keyword>
<evidence type="ECO:0000256" key="11">
    <source>
        <dbReference type="SAM" id="SignalP"/>
    </source>
</evidence>
<evidence type="ECO:0000256" key="2">
    <source>
        <dbReference type="ARBA" id="ARBA00011233"/>
    </source>
</evidence>